<comment type="similarity">
    <text evidence="4">Belongs to the protein kinase superfamily.</text>
</comment>
<dbReference type="OrthoDB" id="193931at2759"/>
<dbReference type="PROSITE" id="PS00107">
    <property type="entry name" value="PROTEIN_KINASE_ATP"/>
    <property type="match status" value="1"/>
</dbReference>
<dbReference type="InterPro" id="IPR000719">
    <property type="entry name" value="Prot_kinase_dom"/>
</dbReference>
<keyword evidence="6" id="KW-0808">Transferase</keyword>
<comment type="caution">
    <text evidence="6">The sequence shown here is derived from an EMBL/GenBank/DDBJ whole genome shotgun (WGS) entry which is preliminary data.</text>
</comment>
<keyword evidence="1 3" id="KW-0547">Nucleotide-binding</keyword>
<dbReference type="InterPro" id="IPR008271">
    <property type="entry name" value="Ser/Thr_kinase_AS"/>
</dbReference>
<feature type="binding site" evidence="3">
    <location>
        <position position="43"/>
    </location>
    <ligand>
        <name>ATP</name>
        <dbReference type="ChEBI" id="CHEBI:30616"/>
    </ligand>
</feature>
<dbReference type="InterPro" id="IPR011009">
    <property type="entry name" value="Kinase-like_dom_sf"/>
</dbReference>
<keyword evidence="2 3" id="KW-0067">ATP-binding</keyword>
<organism evidence="6 7">
    <name type="scientific">Streblomastix strix</name>
    <dbReference type="NCBI Taxonomy" id="222440"/>
    <lineage>
        <taxon>Eukaryota</taxon>
        <taxon>Metamonada</taxon>
        <taxon>Preaxostyla</taxon>
        <taxon>Oxymonadida</taxon>
        <taxon>Streblomastigidae</taxon>
        <taxon>Streblomastix</taxon>
    </lineage>
</organism>
<dbReference type="GO" id="GO:0005524">
    <property type="term" value="F:ATP binding"/>
    <property type="evidence" value="ECO:0007669"/>
    <property type="project" value="UniProtKB-UniRule"/>
</dbReference>
<evidence type="ECO:0000256" key="1">
    <source>
        <dbReference type="ARBA" id="ARBA00022741"/>
    </source>
</evidence>
<dbReference type="GO" id="GO:0004674">
    <property type="term" value="F:protein serine/threonine kinase activity"/>
    <property type="evidence" value="ECO:0007669"/>
    <property type="project" value="UniProtKB-KW"/>
</dbReference>
<feature type="domain" description="Protein kinase" evidence="5">
    <location>
        <begin position="14"/>
        <end position="276"/>
    </location>
</feature>
<evidence type="ECO:0000259" key="5">
    <source>
        <dbReference type="PROSITE" id="PS50011"/>
    </source>
</evidence>
<dbReference type="PROSITE" id="PS00108">
    <property type="entry name" value="PROTEIN_KINASE_ST"/>
    <property type="match status" value="1"/>
</dbReference>
<dbReference type="PANTHER" id="PTHR44167:SF24">
    <property type="entry name" value="SERINE_THREONINE-PROTEIN KINASE CHK2"/>
    <property type="match status" value="1"/>
</dbReference>
<dbReference type="GO" id="GO:0044773">
    <property type="term" value="P:mitotic DNA damage checkpoint signaling"/>
    <property type="evidence" value="ECO:0007669"/>
    <property type="project" value="TreeGrafter"/>
</dbReference>
<evidence type="ECO:0000313" key="6">
    <source>
        <dbReference type="EMBL" id="KAA6386135.1"/>
    </source>
</evidence>
<dbReference type="AlphaFoldDB" id="A0A5J4VUJ7"/>
<dbReference type="EMBL" id="SNRW01004948">
    <property type="protein sequence ID" value="KAA6386135.1"/>
    <property type="molecule type" value="Genomic_DNA"/>
</dbReference>
<gene>
    <name evidence="6" type="ORF">EZS28_018337</name>
</gene>
<feature type="non-terminal residue" evidence="6">
    <location>
        <position position="332"/>
    </location>
</feature>
<keyword evidence="4" id="KW-0723">Serine/threonine-protein kinase</keyword>
<evidence type="ECO:0000256" key="3">
    <source>
        <dbReference type="PROSITE-ProRule" id="PRU10141"/>
    </source>
</evidence>
<dbReference type="SUPFAM" id="SSF56112">
    <property type="entry name" value="Protein kinase-like (PK-like)"/>
    <property type="match status" value="1"/>
</dbReference>
<proteinExistence type="inferred from homology"/>
<dbReference type="PANTHER" id="PTHR44167">
    <property type="entry name" value="OVARIAN-SPECIFIC SERINE/THREONINE-PROTEIN KINASE LOK-RELATED"/>
    <property type="match status" value="1"/>
</dbReference>
<dbReference type="SMART" id="SM00220">
    <property type="entry name" value="S_TKc"/>
    <property type="match status" value="1"/>
</dbReference>
<evidence type="ECO:0000313" key="7">
    <source>
        <dbReference type="Proteomes" id="UP000324800"/>
    </source>
</evidence>
<dbReference type="PROSITE" id="PS50011">
    <property type="entry name" value="PROTEIN_KINASE_DOM"/>
    <property type="match status" value="1"/>
</dbReference>
<keyword evidence="6" id="KW-0418">Kinase</keyword>
<dbReference type="InterPro" id="IPR017441">
    <property type="entry name" value="Protein_kinase_ATP_BS"/>
</dbReference>
<dbReference type="GO" id="GO:0005634">
    <property type="term" value="C:nucleus"/>
    <property type="evidence" value="ECO:0007669"/>
    <property type="project" value="TreeGrafter"/>
</dbReference>
<evidence type="ECO:0000256" key="2">
    <source>
        <dbReference type="ARBA" id="ARBA00022840"/>
    </source>
</evidence>
<protein>
    <submittedName>
        <fullName evidence="6">Putative CAMK/CAMK1 protein kinase</fullName>
    </submittedName>
</protein>
<accession>A0A5J4VUJ7</accession>
<name>A0A5J4VUJ7_9EUKA</name>
<sequence length="332" mass="38437">MGKDQKKYLTNLGFKVLNSLGKGKFGHVYKVFKKETMSILAAKVIRRYMYDNQEWEAGRIIEKLKDDPHVLKYFQKIESEKYIVILMESSNFGSLQDLIDMQIDLDISMIRSIFKQFLEILRTIHSVGIIHRDLKGANILFHSPPGSGQVYLKVIDFGTVVILKDTEAATLMSCRGSQKFMPPEMFKIHDLQYQQFLGDHKIDVWSAGIIMFNLISHQYPYQAAEQQNIDEFQYKKILVRPISIKNDDLWDLISNLLQFNPSERFSAEQALQHQFFKYDKSNFIQLSNFEKILDINLKSRIFSLHSLILTAANKENHELIIAGGLQSAVGYI</sequence>
<evidence type="ECO:0000256" key="4">
    <source>
        <dbReference type="RuleBase" id="RU000304"/>
    </source>
</evidence>
<dbReference type="Pfam" id="PF00069">
    <property type="entry name" value="Pkinase"/>
    <property type="match status" value="1"/>
</dbReference>
<reference evidence="6 7" key="1">
    <citation type="submission" date="2019-03" db="EMBL/GenBank/DDBJ databases">
        <title>Single cell metagenomics reveals metabolic interactions within the superorganism composed of flagellate Streblomastix strix and complex community of Bacteroidetes bacteria on its surface.</title>
        <authorList>
            <person name="Treitli S.C."/>
            <person name="Kolisko M."/>
            <person name="Husnik F."/>
            <person name="Keeling P."/>
            <person name="Hampl V."/>
        </authorList>
    </citation>
    <scope>NUCLEOTIDE SEQUENCE [LARGE SCALE GENOMIC DNA]</scope>
    <source>
        <strain evidence="6">ST1C</strain>
    </source>
</reference>
<dbReference type="Gene3D" id="1.10.510.10">
    <property type="entry name" value="Transferase(Phosphotransferase) domain 1"/>
    <property type="match status" value="1"/>
</dbReference>
<dbReference type="Proteomes" id="UP000324800">
    <property type="component" value="Unassembled WGS sequence"/>
</dbReference>